<evidence type="ECO:0000313" key="1">
    <source>
        <dbReference type="EMBL" id="KAA8538383.1"/>
    </source>
</evidence>
<keyword evidence="2" id="KW-1185">Reference proteome</keyword>
<name>A0A5J5B595_9ASTE</name>
<dbReference type="EMBL" id="CM018038">
    <property type="protein sequence ID" value="KAA8538383.1"/>
    <property type="molecule type" value="Genomic_DNA"/>
</dbReference>
<gene>
    <name evidence="1" type="ORF">F0562_028071</name>
</gene>
<sequence length="68" mass="7747">MKGQEGTQQPQLVLPYTLFLLTHPDIQDNEKVCIREEFFTSVKADDMALLYETLAAKSVLDMDQSILD</sequence>
<accession>A0A5J5B595</accession>
<reference evidence="1 2" key="1">
    <citation type="submission" date="2019-09" db="EMBL/GenBank/DDBJ databases">
        <title>A chromosome-level genome assembly of the Chinese tupelo Nyssa sinensis.</title>
        <authorList>
            <person name="Yang X."/>
            <person name="Kang M."/>
            <person name="Yang Y."/>
            <person name="Xiong H."/>
            <person name="Wang M."/>
            <person name="Zhang Z."/>
            <person name="Wang Z."/>
            <person name="Wu H."/>
            <person name="Ma T."/>
            <person name="Liu J."/>
            <person name="Xi Z."/>
        </authorList>
    </citation>
    <scope>NUCLEOTIDE SEQUENCE [LARGE SCALE GENOMIC DNA]</scope>
    <source>
        <strain evidence="1">J267</strain>
        <tissue evidence="1">Leaf</tissue>
    </source>
</reference>
<dbReference type="AlphaFoldDB" id="A0A5J5B595"/>
<dbReference type="OrthoDB" id="1693639at2759"/>
<protein>
    <submittedName>
        <fullName evidence="1">Uncharacterized protein</fullName>
    </submittedName>
</protein>
<evidence type="ECO:0000313" key="2">
    <source>
        <dbReference type="Proteomes" id="UP000325577"/>
    </source>
</evidence>
<dbReference type="Proteomes" id="UP000325577">
    <property type="component" value="Linkage Group LG15"/>
</dbReference>
<proteinExistence type="predicted"/>
<organism evidence="1 2">
    <name type="scientific">Nyssa sinensis</name>
    <dbReference type="NCBI Taxonomy" id="561372"/>
    <lineage>
        <taxon>Eukaryota</taxon>
        <taxon>Viridiplantae</taxon>
        <taxon>Streptophyta</taxon>
        <taxon>Embryophyta</taxon>
        <taxon>Tracheophyta</taxon>
        <taxon>Spermatophyta</taxon>
        <taxon>Magnoliopsida</taxon>
        <taxon>eudicotyledons</taxon>
        <taxon>Gunneridae</taxon>
        <taxon>Pentapetalae</taxon>
        <taxon>asterids</taxon>
        <taxon>Cornales</taxon>
        <taxon>Nyssaceae</taxon>
        <taxon>Nyssa</taxon>
    </lineage>
</organism>